<keyword evidence="8 13" id="KW-0812">Transmembrane</keyword>
<feature type="transmembrane region" description="Helical" evidence="13">
    <location>
        <begin position="46"/>
        <end position="64"/>
    </location>
</feature>
<accession>A0A8I0DVQ7</accession>
<sequence length="448" mass="48362">MKLILNFGLPLLFGLLFQQFYNMVDTIIVGKFLGVDALAAVGSTGSINFMILGFCIGICNGFAIPVAQAFGAKDTDNMKKYITNCVWASIFFAAVMTVAVGILTRNILIWMKTPDSILDQAFIYIFIIFMGIPATFLYNMVSGILRSLGDSVTPVVCLIASSLLNIVLDILLVRPMGVAGAAVATVVAQAISGVGCLIYMCKKLGYLHFTKQDWAFSMRHCLTLCGMGVPMGLQYSITAIGSVILQAAVNSMGESVIAAVSAGTKISMFLCCPFDAMGSTMATYGGQNVGAKKMDRVDAGLKACIKLGIAYAILAFVFILLFGKNLALLFLDAEETEIIKLVYYFLLGNSGAYILLALVNIVRFMIQGLGYSAFAVIAGICEMVARTIAGFILVPKFGYVFVALGSPLAWIFADIFLIPAYIYVVKRLRRKFGQETPAMLKRCQKSLA</sequence>
<evidence type="ECO:0000256" key="3">
    <source>
        <dbReference type="ARBA" id="ARBA00010199"/>
    </source>
</evidence>
<dbReference type="InterPro" id="IPR050222">
    <property type="entry name" value="MATE_MdtK"/>
</dbReference>
<dbReference type="EMBL" id="JACOOX010000006">
    <property type="protein sequence ID" value="MBC5663506.1"/>
    <property type="molecule type" value="Genomic_DNA"/>
</dbReference>
<feature type="transmembrane region" description="Helical" evidence="13">
    <location>
        <begin position="85"/>
        <end position="109"/>
    </location>
</feature>
<dbReference type="Pfam" id="PF01554">
    <property type="entry name" value="MatE"/>
    <property type="match status" value="2"/>
</dbReference>
<comment type="function">
    <text evidence="1">Multidrug efflux pump.</text>
</comment>
<evidence type="ECO:0000256" key="9">
    <source>
        <dbReference type="ARBA" id="ARBA00022989"/>
    </source>
</evidence>
<evidence type="ECO:0000313" key="14">
    <source>
        <dbReference type="EMBL" id="MBC5663506.1"/>
    </source>
</evidence>
<dbReference type="PIRSF" id="PIRSF006603">
    <property type="entry name" value="DinF"/>
    <property type="match status" value="1"/>
</dbReference>
<name>A0A8I0DVQ7_9FIRM</name>
<evidence type="ECO:0000256" key="1">
    <source>
        <dbReference type="ARBA" id="ARBA00003408"/>
    </source>
</evidence>
<dbReference type="CDD" id="cd13138">
    <property type="entry name" value="MATE_yoeA_like"/>
    <property type="match status" value="1"/>
</dbReference>
<comment type="subcellular location">
    <subcellularLocation>
        <location evidence="2">Cell membrane</location>
        <topology evidence="2">Multi-pass membrane protein</topology>
    </subcellularLocation>
</comment>
<evidence type="ECO:0000256" key="13">
    <source>
        <dbReference type="SAM" id="Phobius"/>
    </source>
</evidence>
<dbReference type="InterPro" id="IPR048279">
    <property type="entry name" value="MdtK-like"/>
</dbReference>
<dbReference type="GO" id="GO:0005886">
    <property type="term" value="C:plasma membrane"/>
    <property type="evidence" value="ECO:0007669"/>
    <property type="project" value="UniProtKB-SubCell"/>
</dbReference>
<feature type="transmembrane region" description="Helical" evidence="13">
    <location>
        <begin position="221"/>
        <end position="244"/>
    </location>
</feature>
<dbReference type="AlphaFoldDB" id="A0A8I0DVQ7"/>
<evidence type="ECO:0000256" key="11">
    <source>
        <dbReference type="ARBA" id="ARBA00023136"/>
    </source>
</evidence>
<reference evidence="14 15" key="1">
    <citation type="submission" date="2020-08" db="EMBL/GenBank/DDBJ databases">
        <title>Genome public.</title>
        <authorList>
            <person name="Liu C."/>
            <person name="Sun Q."/>
        </authorList>
    </citation>
    <scope>NUCLEOTIDE SEQUENCE [LARGE SCALE GENOMIC DNA]</scope>
    <source>
        <strain evidence="14 15">NSJ-10</strain>
    </source>
</reference>
<organism evidence="14 15">
    <name type="scientific">Coprococcus hominis</name>
    <name type="common">ex Liu et al. 2022</name>
    <dbReference type="NCBI Taxonomy" id="2763039"/>
    <lineage>
        <taxon>Bacteria</taxon>
        <taxon>Bacillati</taxon>
        <taxon>Bacillota</taxon>
        <taxon>Clostridia</taxon>
        <taxon>Lachnospirales</taxon>
        <taxon>Lachnospiraceae</taxon>
        <taxon>Coprococcus</taxon>
    </lineage>
</organism>
<dbReference type="GO" id="GO:0006811">
    <property type="term" value="P:monoatomic ion transport"/>
    <property type="evidence" value="ECO:0007669"/>
    <property type="project" value="UniProtKB-KW"/>
</dbReference>
<keyword evidence="9 13" id="KW-1133">Transmembrane helix</keyword>
<feature type="transmembrane region" description="Helical" evidence="13">
    <location>
        <begin position="342"/>
        <end position="362"/>
    </location>
</feature>
<evidence type="ECO:0000256" key="12">
    <source>
        <dbReference type="ARBA" id="ARBA00031636"/>
    </source>
</evidence>
<keyword evidence="7" id="KW-1003">Cell membrane</keyword>
<dbReference type="InterPro" id="IPR002528">
    <property type="entry name" value="MATE_fam"/>
</dbReference>
<comment type="caution">
    <text evidence="14">The sequence shown here is derived from an EMBL/GenBank/DDBJ whole genome shotgun (WGS) entry which is preliminary data.</text>
</comment>
<keyword evidence="15" id="KW-1185">Reference proteome</keyword>
<keyword evidence="10" id="KW-0406">Ion transport</keyword>
<gene>
    <name evidence="14" type="ORF">H8S09_11595</name>
</gene>
<dbReference type="GO" id="GO:0015297">
    <property type="term" value="F:antiporter activity"/>
    <property type="evidence" value="ECO:0007669"/>
    <property type="project" value="UniProtKB-KW"/>
</dbReference>
<evidence type="ECO:0000256" key="5">
    <source>
        <dbReference type="ARBA" id="ARBA00022448"/>
    </source>
</evidence>
<evidence type="ECO:0000256" key="4">
    <source>
        <dbReference type="ARBA" id="ARBA00020268"/>
    </source>
</evidence>
<evidence type="ECO:0000256" key="2">
    <source>
        <dbReference type="ARBA" id="ARBA00004651"/>
    </source>
</evidence>
<feature type="transmembrane region" description="Helical" evidence="13">
    <location>
        <begin position="256"/>
        <end position="278"/>
    </location>
</feature>
<evidence type="ECO:0000256" key="10">
    <source>
        <dbReference type="ARBA" id="ARBA00023065"/>
    </source>
</evidence>
<evidence type="ECO:0000256" key="7">
    <source>
        <dbReference type="ARBA" id="ARBA00022475"/>
    </source>
</evidence>
<dbReference type="PANTHER" id="PTHR43298:SF2">
    <property type="entry name" value="FMN_FAD EXPORTER YEEO-RELATED"/>
    <property type="match status" value="1"/>
</dbReference>
<feature type="transmembrane region" description="Helical" evidence="13">
    <location>
        <begin position="152"/>
        <end position="172"/>
    </location>
</feature>
<feature type="transmembrane region" description="Helical" evidence="13">
    <location>
        <begin position="399"/>
        <end position="424"/>
    </location>
</feature>
<feature type="transmembrane region" description="Helical" evidence="13">
    <location>
        <begin position="178"/>
        <end position="200"/>
    </location>
</feature>
<keyword evidence="6" id="KW-0050">Antiport</keyword>
<keyword evidence="11 13" id="KW-0472">Membrane</keyword>
<evidence type="ECO:0000256" key="8">
    <source>
        <dbReference type="ARBA" id="ARBA00022692"/>
    </source>
</evidence>
<feature type="transmembrane region" description="Helical" evidence="13">
    <location>
        <begin position="121"/>
        <end position="140"/>
    </location>
</feature>
<feature type="transmembrane region" description="Helical" evidence="13">
    <location>
        <begin position="299"/>
        <end position="322"/>
    </location>
</feature>
<feature type="transmembrane region" description="Helical" evidence="13">
    <location>
        <begin position="369"/>
        <end position="393"/>
    </location>
</feature>
<evidence type="ECO:0000256" key="6">
    <source>
        <dbReference type="ARBA" id="ARBA00022449"/>
    </source>
</evidence>
<comment type="similarity">
    <text evidence="3">Belongs to the multi antimicrobial extrusion (MATE) (TC 2.A.66.1) family.</text>
</comment>
<dbReference type="Proteomes" id="UP000615234">
    <property type="component" value="Unassembled WGS sequence"/>
</dbReference>
<dbReference type="PANTHER" id="PTHR43298">
    <property type="entry name" value="MULTIDRUG RESISTANCE PROTEIN NORM-RELATED"/>
    <property type="match status" value="1"/>
</dbReference>
<dbReference type="RefSeq" id="WP_117785201.1">
    <property type="nucleotide sequence ID" value="NZ_JACOOX010000006.1"/>
</dbReference>
<proteinExistence type="inferred from homology"/>
<evidence type="ECO:0000313" key="15">
    <source>
        <dbReference type="Proteomes" id="UP000615234"/>
    </source>
</evidence>
<dbReference type="GO" id="GO:0042910">
    <property type="term" value="F:xenobiotic transmembrane transporter activity"/>
    <property type="evidence" value="ECO:0007669"/>
    <property type="project" value="InterPro"/>
</dbReference>
<keyword evidence="5" id="KW-0813">Transport</keyword>
<protein>
    <recommendedName>
        <fullName evidence="4">Probable multidrug resistance protein NorM</fullName>
    </recommendedName>
    <alternativeName>
        <fullName evidence="12">Multidrug-efflux transporter</fullName>
    </alternativeName>
</protein>
<dbReference type="NCBIfam" id="TIGR00797">
    <property type="entry name" value="matE"/>
    <property type="match status" value="1"/>
</dbReference>